<evidence type="ECO:0000313" key="12">
    <source>
        <dbReference type="EMBL" id="EOA81526.1"/>
    </source>
</evidence>
<organism evidence="12 13">
    <name type="scientific">Exserohilum turcicum (strain 28A)</name>
    <name type="common">Northern leaf blight fungus</name>
    <name type="synonym">Setosphaeria turcica</name>
    <dbReference type="NCBI Taxonomy" id="671987"/>
    <lineage>
        <taxon>Eukaryota</taxon>
        <taxon>Fungi</taxon>
        <taxon>Dikarya</taxon>
        <taxon>Ascomycota</taxon>
        <taxon>Pezizomycotina</taxon>
        <taxon>Dothideomycetes</taxon>
        <taxon>Pleosporomycetidae</taxon>
        <taxon>Pleosporales</taxon>
        <taxon>Pleosporineae</taxon>
        <taxon>Pleosporaceae</taxon>
        <taxon>Exserohilum</taxon>
    </lineage>
</organism>
<dbReference type="STRING" id="671987.R0I7W0"/>
<feature type="region of interest" description="Disordered" evidence="8">
    <location>
        <begin position="619"/>
        <end position="638"/>
    </location>
</feature>
<evidence type="ECO:0000256" key="7">
    <source>
        <dbReference type="ARBA" id="ARBA00023136"/>
    </source>
</evidence>
<dbReference type="Gene3D" id="1.20.1560.10">
    <property type="entry name" value="ABC transporter type 1, transmembrane domain"/>
    <property type="match status" value="2"/>
</dbReference>
<feature type="domain" description="ABC transporter" evidence="10">
    <location>
        <begin position="376"/>
        <end position="614"/>
    </location>
</feature>
<evidence type="ECO:0000256" key="9">
    <source>
        <dbReference type="SAM" id="Phobius"/>
    </source>
</evidence>
<dbReference type="SMART" id="SM00382">
    <property type="entry name" value="AAA"/>
    <property type="match status" value="2"/>
</dbReference>
<accession>R0I7W0</accession>
<dbReference type="Pfam" id="PF00005">
    <property type="entry name" value="ABC_tran"/>
    <property type="match status" value="2"/>
</dbReference>
<dbReference type="eggNOG" id="KOG0055">
    <property type="taxonomic scope" value="Eukaryota"/>
</dbReference>
<keyword evidence="7 9" id="KW-0472">Membrane</keyword>
<feature type="domain" description="ABC transporter" evidence="10">
    <location>
        <begin position="1170"/>
        <end position="1486"/>
    </location>
</feature>
<dbReference type="SUPFAM" id="SSF90123">
    <property type="entry name" value="ABC transporter transmembrane region"/>
    <property type="match status" value="2"/>
</dbReference>
<dbReference type="InterPro" id="IPR036640">
    <property type="entry name" value="ABC1_TM_sf"/>
</dbReference>
<dbReference type="GO" id="GO:0015421">
    <property type="term" value="F:ABC-type oligopeptide transporter activity"/>
    <property type="evidence" value="ECO:0007669"/>
    <property type="project" value="TreeGrafter"/>
</dbReference>
<dbReference type="Pfam" id="PF00664">
    <property type="entry name" value="ABC_membrane"/>
    <property type="match status" value="2"/>
</dbReference>
<evidence type="ECO:0000259" key="10">
    <source>
        <dbReference type="PROSITE" id="PS50893"/>
    </source>
</evidence>
<dbReference type="GO" id="GO:0090374">
    <property type="term" value="P:oligopeptide export from mitochondrion"/>
    <property type="evidence" value="ECO:0007669"/>
    <property type="project" value="TreeGrafter"/>
</dbReference>
<sequence>MTTAQLQDNTDQHQTATTQADEEREYVSKVGWRVLFSFTTKRHVPVILGGFVSTAVAALTMPVFAIVYGLIFGTFTLYGGGAIDKNTLISNMTKYCVILAGTTVLNWIANSTHYFCCLTFGEMQARSAHNKIFDALIKKDMAWFDTRETGIAAFLPTVQAHIRDLQLSVSSPLGETAQGIIQCLSALGVAFYFSWKLTLVVLSSLPLLYLALALVANRQALRAQEQSEILQSALKYLTTAITSIETVKCFNGERHELNNFKRITGLAASLYKWVANFRSMQIGLVQFFTFSMFVQGFWYGKHLIDSGENRAADILTTFWAVLMAISSMTQLMPQMVVLQKGKAAGASLNMLMKSISSHDQLESSGQTKPARCVGNIEFRKVTFSYPSRAEEVAIRDASLSIPAGETTFIIGKSGSGKSTLSQLLVRFYQPSSGQIFLDGTPLEDVDVHWLRRNVTLVEQHSVMFNDTIYGNIALGKPDEMLYMQDIHDAVKFAMLEKVVGGLPDGLGTELGIKGGSMSGGQKQRLALARAKIRDSPVLVLDESTSALDYVTRAAVYEALREWRKGKTTIIITHDISQIRADDFLYLLDDTRVVQEGYKKELEAEGGAFLAFLESYEEAEEGTSDADAPEYSEDDVDDSLPVNTGTLAAQRSPMPRPISAILFGQSVSEPVSIRNRESKAIDVATDPTPAQRASDYEHRELRPETLYSYVEGQDPLQVPQNGQPPVPDAFLLKELGMRPDSLTSRKLSWYGSNKRPVSLSKDFGSRTESMLSLQPTSPISLYPQPLAVPDSLPERPKTLKKSQIGRKVLSRVKAMRHKNEADKLGTSTESLPLKDILMSVWPAIGWSSHMMILGVLFFTMVHSACTPVFAWAFARLQSTYQRSSEQNDEARNYSLVILGVAIADGLSMYLMFFLSDAVAQAWSLSLKTEAMRRILVQPREFFDKEENSTSRLAETLDHFAEEARNLPGRFACIFLAIFLMVTISILWSMVISWKLALVALAMGPVLFAITRCNDMISNHWERVASNADDKISEILHETFVNIRTVRCLGLENHFRRKHQAATTEAVKVGVKRAAYCGSIYGLAFAGVIFVATLLYWYGSVLMANDEHTASTIIECFLILMLSVNHVCSMAQYITQVNISRDAGTRLLRLARLPIDSHELTGTTKIESAGDISLEKVNFTYPTRKDVQVLHDMSFSIPRGSCTAIVGSSGSGKSTIASLLLKLYPADDTTSSGQSVGGISISSHDIKTLDTGTLRSHIAIVSQTPVLFPGTIAENITYGLSPSHPETSSASVRAAAQAAGLADFIDSLPHGYTTLVGDGGTGLSGGQAQRLCIARALVRNPDILVLDEATSALDVASAGIIRETILRLVRRGRAALDPTPLSASSHTASGPNSAAGDKQDDAAGCVTEELEHAGVPVSNENSTTSVASPHGKDKVPSKQMTVVIITHAREMMAIAEHIVMLDQGRVVEQGSFSELKRRRGGAFGRLLRGETA</sequence>
<feature type="transmembrane region" description="Helical" evidence="9">
    <location>
        <begin position="1078"/>
        <end position="1096"/>
    </location>
</feature>
<feature type="region of interest" description="Disordered" evidence="8">
    <location>
        <begin position="1"/>
        <end position="20"/>
    </location>
</feature>
<evidence type="ECO:0000256" key="8">
    <source>
        <dbReference type="SAM" id="MobiDB-lite"/>
    </source>
</evidence>
<feature type="transmembrane region" description="Helical" evidence="9">
    <location>
        <begin position="850"/>
        <end position="872"/>
    </location>
</feature>
<proteinExistence type="predicted"/>
<reference evidence="12 13" key="1">
    <citation type="journal article" date="2012" name="PLoS Pathog.">
        <title>Diverse lifestyles and strategies of plant pathogenesis encoded in the genomes of eighteen Dothideomycetes fungi.</title>
        <authorList>
            <person name="Ohm R.A."/>
            <person name="Feau N."/>
            <person name="Henrissat B."/>
            <person name="Schoch C.L."/>
            <person name="Horwitz B.A."/>
            <person name="Barry K.W."/>
            <person name="Condon B.J."/>
            <person name="Copeland A.C."/>
            <person name="Dhillon B."/>
            <person name="Glaser F."/>
            <person name="Hesse C.N."/>
            <person name="Kosti I."/>
            <person name="LaButti K."/>
            <person name="Lindquist E.A."/>
            <person name="Lucas S."/>
            <person name="Salamov A.A."/>
            <person name="Bradshaw R.E."/>
            <person name="Ciuffetti L."/>
            <person name="Hamelin R.C."/>
            <person name="Kema G.H.J."/>
            <person name="Lawrence C."/>
            <person name="Scott J.A."/>
            <person name="Spatafora J.W."/>
            <person name="Turgeon B.G."/>
            <person name="de Wit P.J.G.M."/>
            <person name="Zhong S."/>
            <person name="Goodwin S.B."/>
            <person name="Grigoriev I.V."/>
        </authorList>
    </citation>
    <scope>NUCLEOTIDE SEQUENCE [LARGE SCALE GENOMIC DNA]</scope>
    <source>
        <strain evidence="13">28A</strain>
    </source>
</reference>
<feature type="transmembrane region" description="Helical" evidence="9">
    <location>
        <begin position="197"/>
        <end position="216"/>
    </location>
</feature>
<dbReference type="PROSITE" id="PS50929">
    <property type="entry name" value="ABC_TM1F"/>
    <property type="match status" value="2"/>
</dbReference>
<dbReference type="EMBL" id="KB908866">
    <property type="protein sequence ID" value="EOA81526.1"/>
    <property type="molecule type" value="Genomic_DNA"/>
</dbReference>
<protein>
    <submittedName>
        <fullName evidence="12">Uncharacterized protein</fullName>
    </submittedName>
</protein>
<dbReference type="InterPro" id="IPR017871">
    <property type="entry name" value="ABC_transporter-like_CS"/>
</dbReference>
<feature type="domain" description="ABC transmembrane type-1" evidence="11">
    <location>
        <begin position="48"/>
        <end position="340"/>
    </location>
</feature>
<dbReference type="GO" id="GO:0005743">
    <property type="term" value="C:mitochondrial inner membrane"/>
    <property type="evidence" value="ECO:0007669"/>
    <property type="project" value="TreeGrafter"/>
</dbReference>
<feature type="transmembrane region" description="Helical" evidence="9">
    <location>
        <begin position="46"/>
        <end position="71"/>
    </location>
</feature>
<dbReference type="PANTHER" id="PTHR43394">
    <property type="entry name" value="ATP-DEPENDENT PERMEASE MDL1, MITOCHONDRIAL"/>
    <property type="match status" value="1"/>
</dbReference>
<dbReference type="HOGENOM" id="CLU_000604_17_2_1"/>
<evidence type="ECO:0000259" key="11">
    <source>
        <dbReference type="PROSITE" id="PS50929"/>
    </source>
</evidence>
<dbReference type="FunFam" id="3.40.50.300:FF:000604">
    <property type="entry name" value="ABC transporter B family member 28"/>
    <property type="match status" value="1"/>
</dbReference>
<comment type="subcellular location">
    <subcellularLocation>
        <location evidence="1">Membrane</location>
        <topology evidence="1">Multi-pass membrane protein</topology>
    </subcellularLocation>
</comment>
<dbReference type="Gene3D" id="3.40.50.300">
    <property type="entry name" value="P-loop containing nucleotide triphosphate hydrolases"/>
    <property type="match status" value="3"/>
</dbReference>
<evidence type="ECO:0000256" key="4">
    <source>
        <dbReference type="ARBA" id="ARBA00022741"/>
    </source>
</evidence>
<dbReference type="FunFam" id="3.40.50.300:FF:001471">
    <property type="entry name" value="P-loop containing nucleoside triphosphate hydrolase protein"/>
    <property type="match status" value="1"/>
</dbReference>
<feature type="transmembrane region" description="Helical" evidence="9">
    <location>
        <begin position="969"/>
        <end position="988"/>
    </location>
</feature>
<dbReference type="RefSeq" id="XP_008030616.1">
    <property type="nucleotide sequence ID" value="XM_008032425.1"/>
</dbReference>
<dbReference type="OrthoDB" id="6500128at2759"/>
<evidence type="ECO:0000256" key="6">
    <source>
        <dbReference type="ARBA" id="ARBA00022989"/>
    </source>
</evidence>
<keyword evidence="3 9" id="KW-0812">Transmembrane</keyword>
<keyword evidence="5" id="KW-0067">ATP-binding</keyword>
<evidence type="ECO:0000256" key="2">
    <source>
        <dbReference type="ARBA" id="ARBA00022448"/>
    </source>
</evidence>
<dbReference type="SUPFAM" id="SSF52540">
    <property type="entry name" value="P-loop containing nucleoside triphosphate hydrolases"/>
    <property type="match status" value="3"/>
</dbReference>
<dbReference type="InterPro" id="IPR003593">
    <property type="entry name" value="AAA+_ATPase"/>
</dbReference>
<evidence type="ECO:0000313" key="13">
    <source>
        <dbReference type="Proteomes" id="UP000016935"/>
    </source>
</evidence>
<feature type="compositionally biased region" description="Low complexity" evidence="8">
    <location>
        <begin position="7"/>
        <end position="19"/>
    </location>
</feature>
<dbReference type="InterPro" id="IPR027417">
    <property type="entry name" value="P-loop_NTPase"/>
</dbReference>
<keyword evidence="6 9" id="KW-1133">Transmembrane helix</keyword>
<evidence type="ECO:0000256" key="3">
    <source>
        <dbReference type="ARBA" id="ARBA00022692"/>
    </source>
</evidence>
<evidence type="ECO:0000256" key="5">
    <source>
        <dbReference type="ARBA" id="ARBA00022840"/>
    </source>
</evidence>
<reference evidence="12 13" key="2">
    <citation type="journal article" date="2013" name="PLoS Genet.">
        <title>Comparative genome structure, secondary metabolite, and effector coding capacity across Cochliobolus pathogens.</title>
        <authorList>
            <person name="Condon B.J."/>
            <person name="Leng Y."/>
            <person name="Wu D."/>
            <person name="Bushley K.E."/>
            <person name="Ohm R.A."/>
            <person name="Otillar R."/>
            <person name="Martin J."/>
            <person name="Schackwitz W."/>
            <person name="Grimwood J."/>
            <person name="MohdZainudin N."/>
            <person name="Xue C."/>
            <person name="Wang R."/>
            <person name="Manning V.A."/>
            <person name="Dhillon B."/>
            <person name="Tu Z.J."/>
            <person name="Steffenson B.J."/>
            <person name="Salamov A."/>
            <person name="Sun H."/>
            <person name="Lowry S."/>
            <person name="LaButti K."/>
            <person name="Han J."/>
            <person name="Copeland A."/>
            <person name="Lindquist E."/>
            <person name="Barry K."/>
            <person name="Schmutz J."/>
            <person name="Baker S.E."/>
            <person name="Ciuffetti L.M."/>
            <person name="Grigoriev I.V."/>
            <person name="Zhong S."/>
            <person name="Turgeon B.G."/>
        </authorList>
    </citation>
    <scope>NUCLEOTIDE SEQUENCE [LARGE SCALE GENOMIC DNA]</scope>
    <source>
        <strain evidence="13">28A</strain>
    </source>
</reference>
<dbReference type="GeneID" id="19402717"/>
<dbReference type="Proteomes" id="UP000016935">
    <property type="component" value="Unassembled WGS sequence"/>
</dbReference>
<feature type="transmembrane region" description="Helical" evidence="9">
    <location>
        <begin position="892"/>
        <end position="913"/>
    </location>
</feature>
<dbReference type="CDD" id="cd18578">
    <property type="entry name" value="ABC_6TM_Pgp_ABCB1_D2_like"/>
    <property type="match status" value="1"/>
</dbReference>
<dbReference type="GO" id="GO:0005524">
    <property type="term" value="F:ATP binding"/>
    <property type="evidence" value="ECO:0007669"/>
    <property type="project" value="UniProtKB-KW"/>
</dbReference>
<keyword evidence="2" id="KW-0813">Transport</keyword>
<dbReference type="CDD" id="cd18577">
    <property type="entry name" value="ABC_6TM_Pgp_ABCB1_D1_like"/>
    <property type="match status" value="1"/>
</dbReference>
<dbReference type="GO" id="GO:0016887">
    <property type="term" value="F:ATP hydrolysis activity"/>
    <property type="evidence" value="ECO:0007669"/>
    <property type="project" value="InterPro"/>
</dbReference>
<dbReference type="InterPro" id="IPR039421">
    <property type="entry name" value="Type_1_exporter"/>
</dbReference>
<dbReference type="PROSITE" id="PS50893">
    <property type="entry name" value="ABC_TRANSPORTER_2"/>
    <property type="match status" value="2"/>
</dbReference>
<dbReference type="InterPro" id="IPR011527">
    <property type="entry name" value="ABC1_TM_dom"/>
</dbReference>
<keyword evidence="13" id="KW-1185">Reference proteome</keyword>
<feature type="domain" description="ABC transmembrane type-1" evidence="11">
    <location>
        <begin position="852"/>
        <end position="1135"/>
    </location>
</feature>
<dbReference type="PROSITE" id="PS00211">
    <property type="entry name" value="ABC_TRANSPORTER_1"/>
    <property type="match status" value="1"/>
</dbReference>
<name>R0I7W0_EXST2</name>
<dbReference type="PANTHER" id="PTHR43394:SF15">
    <property type="entry name" value="ALPHA-FACTOR-TRANSPORTING ATPASE"/>
    <property type="match status" value="1"/>
</dbReference>
<gene>
    <name evidence="12" type="ORF">SETTUDRAFT_23914</name>
</gene>
<feature type="compositionally biased region" description="Polar residues" evidence="8">
    <location>
        <begin position="1379"/>
        <end position="1390"/>
    </location>
</feature>
<feature type="region of interest" description="Disordered" evidence="8">
    <location>
        <begin position="1375"/>
        <end position="1400"/>
    </location>
</feature>
<keyword evidence="4" id="KW-0547">Nucleotide-binding</keyword>
<dbReference type="InterPro" id="IPR003439">
    <property type="entry name" value="ABC_transporter-like_ATP-bd"/>
</dbReference>
<evidence type="ECO:0000256" key="1">
    <source>
        <dbReference type="ARBA" id="ARBA00004141"/>
    </source>
</evidence>
<feature type="compositionally biased region" description="Acidic residues" evidence="8">
    <location>
        <begin position="619"/>
        <end position="637"/>
    </location>
</feature>